<keyword evidence="3" id="KW-0547">Nucleotide-binding</keyword>
<dbReference type="SUPFAM" id="SSF52540">
    <property type="entry name" value="P-loop containing nucleoside triphosphate hydrolases"/>
    <property type="match status" value="1"/>
</dbReference>
<evidence type="ECO:0000256" key="5">
    <source>
        <dbReference type="ARBA" id="ARBA00022989"/>
    </source>
</evidence>
<evidence type="ECO:0000313" key="10">
    <source>
        <dbReference type="Proteomes" id="UP000066203"/>
    </source>
</evidence>
<keyword evidence="5 7" id="KW-1133">Transmembrane helix</keyword>
<feature type="transmembrane region" description="Helical" evidence="7">
    <location>
        <begin position="58"/>
        <end position="75"/>
    </location>
</feature>
<gene>
    <name evidence="9" type="ORF">RM6536_0663</name>
</gene>
<feature type="transmembrane region" description="Helical" evidence="7">
    <location>
        <begin position="160"/>
        <end position="180"/>
    </location>
</feature>
<dbReference type="PANTHER" id="PTHR24221:SF654">
    <property type="entry name" value="ATP-BINDING CASSETTE SUB-FAMILY B MEMBER 6"/>
    <property type="match status" value="1"/>
</dbReference>
<sequence>MRKIMANTVWSVVYAFRNHPVWTVSYLASVVCLSLFPALQMEAVTRLVEHLGQSQDEVLPLALGVSFVLAGYIALGQASDSLRVILNSRMSSTGIQNVSSRLATCSSQEIASGDYARSSRAAHDAVTGGSLGSQVSTMGALIFIIFSTGALSYSVGKINVYASLCMLAGMIPVALMSHLYSSKNAEAMEKIYSYSYNAWHSTNQIAQITTARELAILNARSFFAHRANQERKKSGEEEIGLARYIFRIYTIVGFISAALLALALILLATSSPAPGVLAGAVIGITSAIVSLGSMGSDLSSMAAGSNAIDIYRKFISSAQPGQKNPIADTYPEISSVSIRNLAIQYPKADSLALKNINLTFGPGQMIGIVGPSGSGKTTLVNALMGMLKPSSGDILIGGKSVQDISPDDLLANVGVVSQDYGRYELTVRENLLLGLPQEAVERLGDADLWSALSVACADDFVRGLEGGLDAQLGESFGGVGLSGGQWQRLALARVVLRDAPVWVLDEPTSAVDAETEEEIFARLKVAAVGRLVVLVSHRAWTLRGVDSVVVLDGGCVVEQGTYQDLTTDPTSRFRKLFASQLEGK</sequence>
<dbReference type="PROSITE" id="PS00211">
    <property type="entry name" value="ABC_TRANSPORTER_1"/>
    <property type="match status" value="1"/>
</dbReference>
<evidence type="ECO:0000313" key="9">
    <source>
        <dbReference type="EMBL" id="BAS19910.1"/>
    </source>
</evidence>
<evidence type="ECO:0000256" key="3">
    <source>
        <dbReference type="ARBA" id="ARBA00022741"/>
    </source>
</evidence>
<evidence type="ECO:0000256" key="2">
    <source>
        <dbReference type="ARBA" id="ARBA00022692"/>
    </source>
</evidence>
<keyword evidence="4 9" id="KW-0067">ATP-binding</keyword>
<dbReference type="InterPro" id="IPR003439">
    <property type="entry name" value="ABC_transporter-like_ATP-bd"/>
</dbReference>
<dbReference type="Pfam" id="PF00005">
    <property type="entry name" value="ABC_tran"/>
    <property type="match status" value="1"/>
</dbReference>
<organism evidence="9">
    <name type="scientific">Rothia mucilaginosa</name>
    <dbReference type="NCBI Taxonomy" id="43675"/>
    <lineage>
        <taxon>Bacteria</taxon>
        <taxon>Bacillati</taxon>
        <taxon>Actinomycetota</taxon>
        <taxon>Actinomycetes</taxon>
        <taxon>Micrococcales</taxon>
        <taxon>Micrococcaceae</taxon>
        <taxon>Rothia</taxon>
    </lineage>
</organism>
<dbReference type="GO" id="GO:0005886">
    <property type="term" value="C:plasma membrane"/>
    <property type="evidence" value="ECO:0007669"/>
    <property type="project" value="UniProtKB-SubCell"/>
</dbReference>
<comment type="subcellular location">
    <subcellularLocation>
        <location evidence="1">Cell membrane</location>
        <topology evidence="1">Multi-pass membrane protein</topology>
    </subcellularLocation>
</comment>
<feature type="transmembrane region" description="Helical" evidence="7">
    <location>
        <begin position="21"/>
        <end position="38"/>
    </location>
</feature>
<dbReference type="GO" id="GO:0042626">
    <property type="term" value="F:ATPase-coupled transmembrane transporter activity"/>
    <property type="evidence" value="ECO:0007669"/>
    <property type="project" value="TreeGrafter"/>
</dbReference>
<dbReference type="InterPro" id="IPR039421">
    <property type="entry name" value="Type_1_exporter"/>
</dbReference>
<dbReference type="Gene3D" id="3.40.50.300">
    <property type="entry name" value="P-loop containing nucleotide triphosphate hydrolases"/>
    <property type="match status" value="1"/>
</dbReference>
<dbReference type="EMBL" id="AP014938">
    <property type="protein sequence ID" value="BAS19910.1"/>
    <property type="molecule type" value="Genomic_DNA"/>
</dbReference>
<dbReference type="InterPro" id="IPR003593">
    <property type="entry name" value="AAA+_ATPase"/>
</dbReference>
<dbReference type="InterPro" id="IPR027417">
    <property type="entry name" value="P-loop_NTPase"/>
</dbReference>
<feature type="transmembrane region" description="Helical" evidence="7">
    <location>
        <begin position="244"/>
        <end position="267"/>
    </location>
</feature>
<dbReference type="PANTHER" id="PTHR24221">
    <property type="entry name" value="ATP-BINDING CASSETTE SUB-FAMILY B"/>
    <property type="match status" value="1"/>
</dbReference>
<protein>
    <submittedName>
        <fullName evidence="9">ATP-binding protein of ABC transporter</fullName>
    </submittedName>
</protein>
<reference evidence="10" key="1">
    <citation type="submission" date="2015-08" db="EMBL/GenBank/DDBJ databases">
        <title>Complete genome sequence of Rothia mucilaginosa strain NUM-Rm6536.</title>
        <authorList>
            <person name="Nambu T."/>
        </authorList>
    </citation>
    <scope>NUCLEOTIDE SEQUENCE [LARGE SCALE GENOMIC DNA]</scope>
    <source>
        <strain evidence="10">NUM-Rm6536</strain>
    </source>
</reference>
<keyword evidence="6 7" id="KW-0472">Membrane</keyword>
<evidence type="ECO:0000259" key="8">
    <source>
        <dbReference type="PROSITE" id="PS50893"/>
    </source>
</evidence>
<dbReference type="SMART" id="SM00382">
    <property type="entry name" value="AAA"/>
    <property type="match status" value="1"/>
</dbReference>
<dbReference type="GO" id="GO:0005524">
    <property type="term" value="F:ATP binding"/>
    <property type="evidence" value="ECO:0007669"/>
    <property type="project" value="UniProtKB-KW"/>
</dbReference>
<dbReference type="InterPro" id="IPR017871">
    <property type="entry name" value="ABC_transporter-like_CS"/>
</dbReference>
<dbReference type="SUPFAM" id="SSF90123">
    <property type="entry name" value="ABC transporter transmembrane region"/>
    <property type="match status" value="1"/>
</dbReference>
<dbReference type="AlphaFoldDB" id="A0A0K2RYN8"/>
<dbReference type="GO" id="GO:0016887">
    <property type="term" value="F:ATP hydrolysis activity"/>
    <property type="evidence" value="ECO:0007669"/>
    <property type="project" value="InterPro"/>
</dbReference>
<dbReference type="PATRIC" id="fig|43675.28.peg.674"/>
<dbReference type="PROSITE" id="PS50893">
    <property type="entry name" value="ABC_TRANSPORTER_2"/>
    <property type="match status" value="1"/>
</dbReference>
<dbReference type="InterPro" id="IPR036640">
    <property type="entry name" value="ABC1_TM_sf"/>
</dbReference>
<name>A0A0K2RYN8_9MICC</name>
<dbReference type="Gene3D" id="1.20.1560.10">
    <property type="entry name" value="ABC transporter type 1, transmembrane domain"/>
    <property type="match status" value="1"/>
</dbReference>
<evidence type="ECO:0000256" key="4">
    <source>
        <dbReference type="ARBA" id="ARBA00022840"/>
    </source>
</evidence>
<accession>A0A0K2RYN8</accession>
<evidence type="ECO:0000256" key="7">
    <source>
        <dbReference type="SAM" id="Phobius"/>
    </source>
</evidence>
<evidence type="ECO:0000256" key="6">
    <source>
        <dbReference type="ARBA" id="ARBA00023136"/>
    </source>
</evidence>
<evidence type="ECO:0000256" key="1">
    <source>
        <dbReference type="ARBA" id="ARBA00004651"/>
    </source>
</evidence>
<dbReference type="Proteomes" id="UP000066203">
    <property type="component" value="Chromosome"/>
</dbReference>
<feature type="domain" description="ABC transporter" evidence="8">
    <location>
        <begin position="336"/>
        <end position="578"/>
    </location>
</feature>
<keyword evidence="2 7" id="KW-0812">Transmembrane</keyword>
<feature type="transmembrane region" description="Helical" evidence="7">
    <location>
        <begin position="135"/>
        <end position="154"/>
    </location>
</feature>
<proteinExistence type="predicted"/>